<dbReference type="Pfam" id="PF26079">
    <property type="entry name" value="Baseplate_J_C"/>
    <property type="match status" value="1"/>
</dbReference>
<accession>A0ABT4E611</accession>
<organism evidence="5 6">
    <name type="scientific">Paenibacillus alvei</name>
    <name type="common">Bacillus alvei</name>
    <dbReference type="NCBI Taxonomy" id="44250"/>
    <lineage>
        <taxon>Bacteria</taxon>
        <taxon>Bacillati</taxon>
        <taxon>Bacillota</taxon>
        <taxon>Bacilli</taxon>
        <taxon>Bacillales</taxon>
        <taxon>Paenibacillaceae</taxon>
        <taxon>Paenibacillus</taxon>
    </lineage>
</organism>
<feature type="domain" description="Baseplate J-like central" evidence="3">
    <location>
        <begin position="178"/>
        <end position="257"/>
    </location>
</feature>
<comment type="similarity">
    <text evidence="1">Belongs to the Mu gp47/PBSX XkdT family.</text>
</comment>
<gene>
    <name evidence="5" type="ORF">M5X04_07485</name>
</gene>
<evidence type="ECO:0000259" key="2">
    <source>
        <dbReference type="Pfam" id="PF04865"/>
    </source>
</evidence>
<keyword evidence="6" id="KW-1185">Reference proteome</keyword>
<proteinExistence type="inferred from homology"/>
<dbReference type="Proteomes" id="UP001527090">
    <property type="component" value="Unassembled WGS sequence"/>
</dbReference>
<protein>
    <submittedName>
        <fullName evidence="5">Baseplate J/gp47 family protein</fullName>
    </submittedName>
</protein>
<evidence type="ECO:0000259" key="3">
    <source>
        <dbReference type="Pfam" id="PF26078"/>
    </source>
</evidence>
<dbReference type="Pfam" id="PF26078">
    <property type="entry name" value="Baseplate_J_M"/>
    <property type="match status" value="1"/>
</dbReference>
<name>A0ABT4E611_PAEAL</name>
<dbReference type="InterPro" id="IPR058531">
    <property type="entry name" value="Baseplate_J_M"/>
</dbReference>
<evidence type="ECO:0000313" key="5">
    <source>
        <dbReference type="EMBL" id="MCY9529177.1"/>
    </source>
</evidence>
<dbReference type="PANTHER" id="PTHR37829:SF3">
    <property type="entry name" value="PROTEIN JAYE-RELATED"/>
    <property type="match status" value="1"/>
</dbReference>
<dbReference type="InterPro" id="IPR006949">
    <property type="entry name" value="Barrel_Baseplate_J-like"/>
</dbReference>
<sequence>MDEILKSLLGHVGDEYDKTEGYLVHDILKSVAMLLSTLDLKVSDVEKLLNVDNLTGELLERFVEQRKGIKRTAATHAAGKVRVTGVGAIHKGDIFETKNGVQFEAVEDKSIKDSGFVSIQCRLSGAVGNIPANQIVQMPITLPGITSVTNPSATEGGYEAESDESLRDRYYIATRTPPTSANVFHYLQWAKEISGVGDAKVFPLGRGDDTVEVVIIDQQKLPAVPSLVAEVQKHIDPNSEGLGYGQAPIGAKCYVIAAEGLPLMISATVTKSVGFEQNVVIENIKHSITEYLRSIAFVVPYVSYAKIGEAIISAEGVDDYANLKVNGGATNIDVGTKQVAVLGGVSIA</sequence>
<reference evidence="5 6" key="1">
    <citation type="submission" date="2022-05" db="EMBL/GenBank/DDBJ databases">
        <title>Genome Sequencing of Bee-Associated Microbes.</title>
        <authorList>
            <person name="Dunlap C."/>
        </authorList>
    </citation>
    <scope>NUCLEOTIDE SEQUENCE [LARGE SCALE GENOMIC DNA]</scope>
    <source>
        <strain evidence="5 6">NRRL NRS-750</strain>
    </source>
</reference>
<dbReference type="InterPro" id="IPR052399">
    <property type="entry name" value="Phage_Baseplate_Assmbl_Protein"/>
</dbReference>
<dbReference type="InterPro" id="IPR058530">
    <property type="entry name" value="Baseplate_J-like_C"/>
</dbReference>
<comment type="caution">
    <text evidence="5">The sequence shown here is derived from an EMBL/GenBank/DDBJ whole genome shotgun (WGS) entry which is preliminary data.</text>
</comment>
<dbReference type="EMBL" id="JAMDLY010000008">
    <property type="protein sequence ID" value="MCY9529177.1"/>
    <property type="molecule type" value="Genomic_DNA"/>
</dbReference>
<dbReference type="PANTHER" id="PTHR37829">
    <property type="entry name" value="PHAGE-LIKE ELEMENT PBSX PROTEIN XKDT"/>
    <property type="match status" value="1"/>
</dbReference>
<evidence type="ECO:0000313" key="6">
    <source>
        <dbReference type="Proteomes" id="UP001527090"/>
    </source>
</evidence>
<dbReference type="RefSeq" id="WP_268631902.1">
    <property type="nucleotide sequence ID" value="NZ_JAMDLY010000008.1"/>
</dbReference>
<dbReference type="Pfam" id="PF04865">
    <property type="entry name" value="Baseplate_J"/>
    <property type="match status" value="1"/>
</dbReference>
<feature type="domain" description="Baseplate J-like C-terminal" evidence="4">
    <location>
        <begin position="265"/>
        <end position="347"/>
    </location>
</feature>
<evidence type="ECO:0000256" key="1">
    <source>
        <dbReference type="ARBA" id="ARBA00038087"/>
    </source>
</evidence>
<evidence type="ECO:0000259" key="4">
    <source>
        <dbReference type="Pfam" id="PF26079"/>
    </source>
</evidence>
<feature type="domain" description="Baseplate protein J-like barrel" evidence="2">
    <location>
        <begin position="81"/>
        <end position="157"/>
    </location>
</feature>